<proteinExistence type="predicted"/>
<evidence type="ECO:0000259" key="6">
    <source>
        <dbReference type="PROSITE" id="PS51562"/>
    </source>
</evidence>
<dbReference type="Gene3D" id="3.30.470.30">
    <property type="entry name" value="DNA ligase/mRNA capping enzyme"/>
    <property type="match status" value="1"/>
</dbReference>
<organism evidence="7">
    <name type="scientific">viral metagenome</name>
    <dbReference type="NCBI Taxonomy" id="1070528"/>
    <lineage>
        <taxon>unclassified sequences</taxon>
        <taxon>metagenomes</taxon>
        <taxon>organismal metagenomes</taxon>
    </lineage>
</organism>
<dbReference type="PANTHER" id="PTHR12189:SF2">
    <property type="entry name" value="MRNA CAP GUANINE-N7 METHYLTRANSFERASE"/>
    <property type="match status" value="1"/>
</dbReference>
<keyword evidence="2" id="KW-0489">Methyltransferase</keyword>
<dbReference type="InterPro" id="IPR004971">
    <property type="entry name" value="mRNA_G-N7_MeTrfase_dom"/>
</dbReference>
<dbReference type="GO" id="GO:0004484">
    <property type="term" value="F:mRNA guanylyltransferase activity"/>
    <property type="evidence" value="ECO:0007669"/>
    <property type="project" value="InterPro"/>
</dbReference>
<dbReference type="PROSITE" id="PS51562">
    <property type="entry name" value="RNA_CAP0_MT"/>
    <property type="match status" value="1"/>
</dbReference>
<dbReference type="InterPro" id="IPR012340">
    <property type="entry name" value="NA-bd_OB-fold"/>
</dbReference>
<dbReference type="Pfam" id="PF03291">
    <property type="entry name" value="mRNA_G-N7_MeTrfase"/>
    <property type="match status" value="1"/>
</dbReference>
<keyword evidence="3" id="KW-0808">Transferase</keyword>
<dbReference type="AlphaFoldDB" id="A0A6C0EQK6"/>
<evidence type="ECO:0000256" key="4">
    <source>
        <dbReference type="ARBA" id="ARBA00022691"/>
    </source>
</evidence>
<evidence type="ECO:0000256" key="1">
    <source>
        <dbReference type="ARBA" id="ARBA00011926"/>
    </source>
</evidence>
<dbReference type="Pfam" id="PF01331">
    <property type="entry name" value="mRNA_cap_enzyme"/>
    <property type="match status" value="1"/>
</dbReference>
<evidence type="ECO:0000256" key="3">
    <source>
        <dbReference type="ARBA" id="ARBA00022679"/>
    </source>
</evidence>
<dbReference type="Gene3D" id="3.40.50.150">
    <property type="entry name" value="Vaccinia Virus protein VP39"/>
    <property type="match status" value="1"/>
</dbReference>
<keyword evidence="5" id="KW-0694">RNA-binding</keyword>
<dbReference type="GO" id="GO:0003723">
    <property type="term" value="F:RNA binding"/>
    <property type="evidence" value="ECO:0007669"/>
    <property type="project" value="UniProtKB-KW"/>
</dbReference>
<dbReference type="GO" id="GO:0005634">
    <property type="term" value="C:nucleus"/>
    <property type="evidence" value="ECO:0007669"/>
    <property type="project" value="TreeGrafter"/>
</dbReference>
<evidence type="ECO:0000256" key="2">
    <source>
        <dbReference type="ARBA" id="ARBA00022603"/>
    </source>
</evidence>
<evidence type="ECO:0000313" key="7">
    <source>
        <dbReference type="EMBL" id="QHT30619.1"/>
    </source>
</evidence>
<dbReference type="InterPro" id="IPR039753">
    <property type="entry name" value="RG7MT1"/>
</dbReference>
<dbReference type="EC" id="2.1.1.56" evidence="1"/>
<dbReference type="GO" id="GO:0004482">
    <property type="term" value="F:mRNA 5'-cap (guanine-N7-)-methyltransferase activity"/>
    <property type="evidence" value="ECO:0007669"/>
    <property type="project" value="UniProtKB-EC"/>
</dbReference>
<dbReference type="SUPFAM" id="SSF56091">
    <property type="entry name" value="DNA ligase/mRNA capping enzyme, catalytic domain"/>
    <property type="match status" value="1"/>
</dbReference>
<sequence>MEISQDEPIFTSIDNIKKLIKGTADDFIIQIHNDNGSWSETEFNNFINTFKSSGYKETIKDEYLEITNIDNITLIINKIKNILLYCNSNNYKAIEHKWYKKTLITEEKINDLFDINMNMNVYNIDDVITEPEKWDDNLKRFKLIKEFSYEIDKGVIVIGRIIKDSITNYATMKKSRINNTNQIYYEFELKIKNMDVILINIIKTIQALFLSKVVLTKKQQSSILEDYRNLVNIATQRKSDDTVYLLTPKPVALKKINLENPDNYGVVSILRGYTVTEKADGERLLLYINGNGDVYTIDSSKRVEGTGIKAKKEAYNSLIDGEYVHCNKRIDGIKRHLYAAFDIYFLNGEKLTSLPLMDDKHKCRYNEMLKLDKLLDVKKSNIDFMVKVHNYSKDIYKENKSILENHKKLPYEIDGLIFTPAKLAVYSYYPTMPVEIKTDMTWNSVFKWKPPEQNTIDFLIKFIGDIRKDGLKYRKYGLYVTDKNMLNDYNIKNVLNIRYKYNNIDKLTNFLETTEKDIFKLFVPNKYYINDSEFAFIEINTKGEVRAENNDKIDNNTIVEFRYDLIEKRWIPIRVRTDKTRIFNKGVFDKTANSVQVALDTWDTIHNMISASMIIGNIEEVKSDKSDEIVITDNVLETDDIYYERNVPFNKISNGMLLLHMLIKSHLYNRPQLFKPANRNQEVRGTLLELACGQAGDLNNWKYSRYTFVLGIDLVKSNIYSSKGSYSRLMREHRKQLNYNNKNGKNFSLLDMAFAVGDCTLNIKTGEAAIDPESRELLKMVMNPVKRQQNLDVYERALAGKGKDKFNVISCMFAIHYFFETEIKLEQFLKNVSDNLQKDGLFFATFMDGSSVELALSKSKTGIIEGRKDFEDYSVPVWAIIKQYKDEKHYNKKIDVFIENTQKLITEFLVNLDFLIKKAKEFDLELEDTELFSETYEKIKKDFANDNKNEIYRSKYNLYESWRIDDHKKSLIEFESNTISKSFSFLNRWVIFKKI</sequence>
<keyword evidence="4" id="KW-0949">S-adenosyl-L-methionine</keyword>
<dbReference type="SUPFAM" id="SSF53335">
    <property type="entry name" value="S-adenosyl-L-methionine-dependent methyltransferases"/>
    <property type="match status" value="1"/>
</dbReference>
<name>A0A6C0EQK6_9ZZZZ</name>
<dbReference type="PANTHER" id="PTHR12189">
    <property type="entry name" value="MRNA GUANINE-7- METHYLTRANSFERASE"/>
    <property type="match status" value="1"/>
</dbReference>
<accession>A0A6C0EQK6</accession>
<dbReference type="EMBL" id="MN738903">
    <property type="protein sequence ID" value="QHT30619.1"/>
    <property type="molecule type" value="Genomic_DNA"/>
</dbReference>
<dbReference type="InterPro" id="IPR001339">
    <property type="entry name" value="mRNA_cap_enzyme_adenylation"/>
</dbReference>
<dbReference type="Gene3D" id="2.40.50.140">
    <property type="entry name" value="Nucleic acid-binding proteins"/>
    <property type="match status" value="1"/>
</dbReference>
<protein>
    <recommendedName>
        <fullName evidence="1">mRNA (guanine-N(7))-methyltransferase</fullName>
        <ecNumber evidence="1">2.1.1.56</ecNumber>
    </recommendedName>
</protein>
<dbReference type="InterPro" id="IPR029063">
    <property type="entry name" value="SAM-dependent_MTases_sf"/>
</dbReference>
<dbReference type="GO" id="GO:0005524">
    <property type="term" value="F:ATP binding"/>
    <property type="evidence" value="ECO:0007669"/>
    <property type="project" value="InterPro"/>
</dbReference>
<feature type="domain" description="MRNA cap 0 methyltransferase" evidence="6">
    <location>
        <begin position="651"/>
        <end position="995"/>
    </location>
</feature>
<reference evidence="7" key="1">
    <citation type="journal article" date="2020" name="Nature">
        <title>Giant virus diversity and host interactions through global metagenomics.</title>
        <authorList>
            <person name="Schulz F."/>
            <person name="Roux S."/>
            <person name="Paez-Espino D."/>
            <person name="Jungbluth S."/>
            <person name="Walsh D.A."/>
            <person name="Denef V.J."/>
            <person name="McMahon K.D."/>
            <person name="Konstantinidis K.T."/>
            <person name="Eloe-Fadrosh E.A."/>
            <person name="Kyrpides N.C."/>
            <person name="Woyke T."/>
        </authorList>
    </citation>
    <scope>NUCLEOTIDE SEQUENCE</scope>
    <source>
        <strain evidence="7">GVMAG-M-3300009151-35</strain>
    </source>
</reference>
<evidence type="ECO:0000256" key="5">
    <source>
        <dbReference type="ARBA" id="ARBA00022884"/>
    </source>
</evidence>